<keyword evidence="10 14" id="KW-0460">Magnesium</keyword>
<evidence type="ECO:0000256" key="1">
    <source>
        <dbReference type="ARBA" id="ARBA00001958"/>
    </source>
</evidence>
<dbReference type="GO" id="GO:0030955">
    <property type="term" value="F:potassium ion binding"/>
    <property type="evidence" value="ECO:0007669"/>
    <property type="project" value="UniProtKB-UniRule"/>
</dbReference>
<comment type="catalytic activity">
    <reaction evidence="14">
        <text>pyruvate + ATP = phosphoenolpyruvate + ADP + H(+)</text>
        <dbReference type="Rhea" id="RHEA:18157"/>
        <dbReference type="ChEBI" id="CHEBI:15361"/>
        <dbReference type="ChEBI" id="CHEBI:15378"/>
        <dbReference type="ChEBI" id="CHEBI:30616"/>
        <dbReference type="ChEBI" id="CHEBI:58702"/>
        <dbReference type="ChEBI" id="CHEBI:456216"/>
        <dbReference type="EC" id="2.7.1.40"/>
    </reaction>
</comment>
<dbReference type="GO" id="GO:0005524">
    <property type="term" value="F:ATP binding"/>
    <property type="evidence" value="ECO:0007669"/>
    <property type="project" value="UniProtKB-KW"/>
</dbReference>
<dbReference type="Gene3D" id="2.40.33.10">
    <property type="entry name" value="PK beta-barrel domain-like"/>
    <property type="match status" value="1"/>
</dbReference>
<evidence type="ECO:0000256" key="4">
    <source>
        <dbReference type="ARBA" id="ARBA00012142"/>
    </source>
</evidence>
<dbReference type="UniPathway" id="UPA00109">
    <property type="reaction ID" value="UER00188"/>
</dbReference>
<evidence type="ECO:0000256" key="9">
    <source>
        <dbReference type="ARBA" id="ARBA00022840"/>
    </source>
</evidence>
<gene>
    <name evidence="17" type="ORF">SAMN06265379_101260</name>
</gene>
<keyword evidence="8 14" id="KW-0418">Kinase</keyword>
<evidence type="ECO:0000256" key="7">
    <source>
        <dbReference type="ARBA" id="ARBA00022741"/>
    </source>
</evidence>
<evidence type="ECO:0000259" key="15">
    <source>
        <dbReference type="Pfam" id="PF00224"/>
    </source>
</evidence>
<protein>
    <recommendedName>
        <fullName evidence="4 13">Pyruvate kinase</fullName>
        <ecNumber evidence="4 13">2.7.1.40</ecNumber>
    </recommendedName>
</protein>
<feature type="domain" description="Pyruvate kinase C-terminal" evidence="16">
    <location>
        <begin position="363"/>
        <end position="475"/>
    </location>
</feature>
<evidence type="ECO:0000256" key="11">
    <source>
        <dbReference type="ARBA" id="ARBA00023152"/>
    </source>
</evidence>
<evidence type="ECO:0000256" key="13">
    <source>
        <dbReference type="NCBIfam" id="TIGR01064"/>
    </source>
</evidence>
<dbReference type="AlphaFoldDB" id="A0A521AMH6"/>
<dbReference type="InterPro" id="IPR036918">
    <property type="entry name" value="Pyrv_Knase_C_sf"/>
</dbReference>
<evidence type="ECO:0000256" key="12">
    <source>
        <dbReference type="ARBA" id="ARBA00023317"/>
    </source>
</evidence>
<sequence length="478" mass="52670">MITMIPINSQTKIIATLGPVSSSKNIIAQLIRSGVNVFRLNFSHSSKEDYLSAITLIKELNKEFGTHAAILADLQGPKLRVGEIENNRMDLIEGEIVTFVTKKCIGQKDHIYMSYQEFPMDVNVGEAILIDDGTIKLKVTETNNKDTVRARVIYGGVLSSNKGVNLPNTNVSLPCMTAEDISNAVFALQHGVDWIALSFVRKAADLIELKELISSCKGYAGVIAKIEKPEALLEINQIIDVSDGIMVARGDLGVEVPFDQVPLFQKRIVEECILQSKPVIIATQMMESMITNFRPTRAEANDVANAVLDGADTLMLSGETSIGQYPVETIQNMQQIITYTEAHGNPFDKLHEPSKENATFLADAICFNATKLAKQVDAKAIVVFTHSGYTAIRISSHRPKSQIFAFTNNKNILCKISLAWGIKPFFSDTYIDIDRAIFESVHILKDKKLLSKGDCVVYVGTTPLIQHGSTNMLKVGYV</sequence>
<dbReference type="NCBIfam" id="NF004491">
    <property type="entry name" value="PRK05826.1"/>
    <property type="match status" value="1"/>
</dbReference>
<keyword evidence="11 14" id="KW-0324">Glycolysis</keyword>
<dbReference type="InterPro" id="IPR011037">
    <property type="entry name" value="Pyrv_Knase-like_insert_dom_sf"/>
</dbReference>
<dbReference type="NCBIfam" id="TIGR01064">
    <property type="entry name" value="pyruv_kin"/>
    <property type="match status" value="1"/>
</dbReference>
<dbReference type="PROSITE" id="PS00110">
    <property type="entry name" value="PYRUVATE_KINASE"/>
    <property type="match status" value="1"/>
</dbReference>
<dbReference type="GO" id="GO:0000287">
    <property type="term" value="F:magnesium ion binding"/>
    <property type="evidence" value="ECO:0007669"/>
    <property type="project" value="UniProtKB-UniRule"/>
</dbReference>
<evidence type="ECO:0000256" key="6">
    <source>
        <dbReference type="ARBA" id="ARBA00022723"/>
    </source>
</evidence>
<evidence type="ECO:0000256" key="5">
    <source>
        <dbReference type="ARBA" id="ARBA00022679"/>
    </source>
</evidence>
<dbReference type="Gene3D" id="3.20.20.60">
    <property type="entry name" value="Phosphoenolpyruvate-binding domains"/>
    <property type="match status" value="1"/>
</dbReference>
<keyword evidence="12 17" id="KW-0670">Pyruvate</keyword>
<keyword evidence="6" id="KW-0479">Metal-binding</keyword>
<evidence type="ECO:0000259" key="16">
    <source>
        <dbReference type="Pfam" id="PF02887"/>
    </source>
</evidence>
<name>A0A521AMH6_SACCC</name>
<comment type="cofactor">
    <cofactor evidence="1">
        <name>K(+)</name>
        <dbReference type="ChEBI" id="CHEBI:29103"/>
    </cofactor>
</comment>
<accession>A0A521AMH6</accession>
<comment type="similarity">
    <text evidence="3 14">Belongs to the pyruvate kinase family.</text>
</comment>
<dbReference type="SUPFAM" id="SSF50800">
    <property type="entry name" value="PK beta-barrel domain-like"/>
    <property type="match status" value="1"/>
</dbReference>
<dbReference type="InterPro" id="IPR015795">
    <property type="entry name" value="Pyrv_Knase_C"/>
</dbReference>
<dbReference type="InterPro" id="IPR015813">
    <property type="entry name" value="Pyrv/PenolPyrv_kinase-like_dom"/>
</dbReference>
<keyword evidence="18" id="KW-1185">Reference proteome</keyword>
<dbReference type="InterPro" id="IPR001697">
    <property type="entry name" value="Pyr_Knase"/>
</dbReference>
<dbReference type="EMBL" id="FXTB01000001">
    <property type="protein sequence ID" value="SMO36013.1"/>
    <property type="molecule type" value="Genomic_DNA"/>
</dbReference>
<dbReference type="SUPFAM" id="SSF51621">
    <property type="entry name" value="Phosphoenolpyruvate/pyruvate domain"/>
    <property type="match status" value="1"/>
</dbReference>
<dbReference type="GO" id="GO:0016301">
    <property type="term" value="F:kinase activity"/>
    <property type="evidence" value="ECO:0007669"/>
    <property type="project" value="UniProtKB-KW"/>
</dbReference>
<evidence type="ECO:0000256" key="10">
    <source>
        <dbReference type="ARBA" id="ARBA00022842"/>
    </source>
</evidence>
<dbReference type="GO" id="GO:0004743">
    <property type="term" value="F:pyruvate kinase activity"/>
    <property type="evidence" value="ECO:0007669"/>
    <property type="project" value="UniProtKB-UniRule"/>
</dbReference>
<reference evidence="17 18" key="1">
    <citation type="submission" date="2017-05" db="EMBL/GenBank/DDBJ databases">
        <authorList>
            <person name="Varghese N."/>
            <person name="Submissions S."/>
        </authorList>
    </citation>
    <scope>NUCLEOTIDE SEQUENCE [LARGE SCALE GENOMIC DNA]</scope>
    <source>
        <strain evidence="17 18">DSM 27040</strain>
    </source>
</reference>
<evidence type="ECO:0000313" key="18">
    <source>
        <dbReference type="Proteomes" id="UP000319040"/>
    </source>
</evidence>
<dbReference type="InterPro" id="IPR018209">
    <property type="entry name" value="Pyrv_Knase_AS"/>
</dbReference>
<dbReference type="FunFam" id="2.40.33.10:FF:000001">
    <property type="entry name" value="Pyruvate kinase"/>
    <property type="match status" value="1"/>
</dbReference>
<proteinExistence type="inferred from homology"/>
<dbReference type="Pfam" id="PF00224">
    <property type="entry name" value="PK"/>
    <property type="match status" value="1"/>
</dbReference>
<keyword evidence="9" id="KW-0067">ATP-binding</keyword>
<evidence type="ECO:0000256" key="8">
    <source>
        <dbReference type="ARBA" id="ARBA00022777"/>
    </source>
</evidence>
<comment type="pathway">
    <text evidence="2 14">Carbohydrate degradation; glycolysis; pyruvate from D-glyceraldehyde 3-phosphate: step 5/5.</text>
</comment>
<dbReference type="EC" id="2.7.1.40" evidence="4 13"/>
<dbReference type="Pfam" id="PF02887">
    <property type="entry name" value="PK_C"/>
    <property type="match status" value="1"/>
</dbReference>
<dbReference type="Proteomes" id="UP000319040">
    <property type="component" value="Unassembled WGS sequence"/>
</dbReference>
<dbReference type="Gene3D" id="3.40.1380.20">
    <property type="entry name" value="Pyruvate kinase, C-terminal domain"/>
    <property type="match status" value="1"/>
</dbReference>
<evidence type="ECO:0000313" key="17">
    <source>
        <dbReference type="EMBL" id="SMO36013.1"/>
    </source>
</evidence>
<organism evidence="17 18">
    <name type="scientific">Saccharicrinis carchari</name>
    <dbReference type="NCBI Taxonomy" id="1168039"/>
    <lineage>
        <taxon>Bacteria</taxon>
        <taxon>Pseudomonadati</taxon>
        <taxon>Bacteroidota</taxon>
        <taxon>Bacteroidia</taxon>
        <taxon>Marinilabiliales</taxon>
        <taxon>Marinilabiliaceae</taxon>
        <taxon>Saccharicrinis</taxon>
    </lineage>
</organism>
<keyword evidence="5 14" id="KW-0808">Transferase</keyword>
<dbReference type="NCBIfam" id="NF004978">
    <property type="entry name" value="PRK06354.1"/>
    <property type="match status" value="1"/>
</dbReference>
<dbReference type="InterPro" id="IPR015793">
    <property type="entry name" value="Pyrv_Knase_brl"/>
</dbReference>
<dbReference type="InterPro" id="IPR015806">
    <property type="entry name" value="Pyrv_Knase_insert_dom_sf"/>
</dbReference>
<feature type="domain" description="Pyruvate kinase barrel" evidence="15">
    <location>
        <begin position="10"/>
        <end position="330"/>
    </location>
</feature>
<evidence type="ECO:0000256" key="2">
    <source>
        <dbReference type="ARBA" id="ARBA00004997"/>
    </source>
</evidence>
<evidence type="ECO:0000256" key="3">
    <source>
        <dbReference type="ARBA" id="ARBA00008663"/>
    </source>
</evidence>
<dbReference type="SUPFAM" id="SSF52935">
    <property type="entry name" value="PK C-terminal domain-like"/>
    <property type="match status" value="1"/>
</dbReference>
<keyword evidence="7" id="KW-0547">Nucleotide-binding</keyword>
<dbReference type="InterPro" id="IPR040442">
    <property type="entry name" value="Pyrv_kinase-like_dom_sf"/>
</dbReference>
<dbReference type="PRINTS" id="PR01050">
    <property type="entry name" value="PYRUVTKNASE"/>
</dbReference>
<dbReference type="PANTHER" id="PTHR11817">
    <property type="entry name" value="PYRUVATE KINASE"/>
    <property type="match status" value="1"/>
</dbReference>
<evidence type="ECO:0000256" key="14">
    <source>
        <dbReference type="RuleBase" id="RU000504"/>
    </source>
</evidence>